<name>A0ABP8D779_9ACTN</name>
<feature type="region of interest" description="Disordered" evidence="1">
    <location>
        <begin position="423"/>
        <end position="442"/>
    </location>
</feature>
<gene>
    <name evidence="2" type="ORF">GCM10022255_031740</name>
</gene>
<protein>
    <recommendedName>
        <fullName evidence="4">Protein kinase domain-containing protein</fullName>
    </recommendedName>
</protein>
<evidence type="ECO:0000313" key="2">
    <source>
        <dbReference type="EMBL" id="GAA4249109.1"/>
    </source>
</evidence>
<dbReference type="EMBL" id="BAABAT010000007">
    <property type="protein sequence ID" value="GAA4249109.1"/>
    <property type="molecule type" value="Genomic_DNA"/>
</dbReference>
<dbReference type="Proteomes" id="UP001500620">
    <property type="component" value="Unassembled WGS sequence"/>
</dbReference>
<dbReference type="SUPFAM" id="SSF56112">
    <property type="entry name" value="Protein kinase-like (PK-like)"/>
    <property type="match status" value="1"/>
</dbReference>
<dbReference type="Gene3D" id="1.10.510.10">
    <property type="entry name" value="Transferase(Phosphotransferase) domain 1"/>
    <property type="match status" value="1"/>
</dbReference>
<reference evidence="3" key="1">
    <citation type="journal article" date="2019" name="Int. J. Syst. Evol. Microbiol.">
        <title>The Global Catalogue of Microorganisms (GCM) 10K type strain sequencing project: providing services to taxonomists for standard genome sequencing and annotation.</title>
        <authorList>
            <consortium name="The Broad Institute Genomics Platform"/>
            <consortium name="The Broad Institute Genome Sequencing Center for Infectious Disease"/>
            <person name="Wu L."/>
            <person name="Ma J."/>
        </authorList>
    </citation>
    <scope>NUCLEOTIDE SEQUENCE [LARGE SCALE GENOMIC DNA]</scope>
    <source>
        <strain evidence="3">JCM 17441</strain>
    </source>
</reference>
<accession>A0ABP8D779</accession>
<comment type="caution">
    <text evidence="2">The sequence shown here is derived from an EMBL/GenBank/DDBJ whole genome shotgun (WGS) entry which is preliminary data.</text>
</comment>
<keyword evidence="3" id="KW-1185">Reference proteome</keyword>
<evidence type="ECO:0000313" key="3">
    <source>
        <dbReference type="Proteomes" id="UP001500620"/>
    </source>
</evidence>
<proteinExistence type="predicted"/>
<feature type="region of interest" description="Disordered" evidence="1">
    <location>
        <begin position="197"/>
        <end position="220"/>
    </location>
</feature>
<evidence type="ECO:0000256" key="1">
    <source>
        <dbReference type="SAM" id="MobiDB-lite"/>
    </source>
</evidence>
<dbReference type="InterPro" id="IPR011009">
    <property type="entry name" value="Kinase-like_dom_sf"/>
</dbReference>
<organism evidence="2 3">
    <name type="scientific">Dactylosporangium darangshiense</name>
    <dbReference type="NCBI Taxonomy" id="579108"/>
    <lineage>
        <taxon>Bacteria</taxon>
        <taxon>Bacillati</taxon>
        <taxon>Actinomycetota</taxon>
        <taxon>Actinomycetes</taxon>
        <taxon>Micromonosporales</taxon>
        <taxon>Micromonosporaceae</taxon>
        <taxon>Dactylosporangium</taxon>
    </lineage>
</organism>
<dbReference type="RefSeq" id="WP_345127344.1">
    <property type="nucleotide sequence ID" value="NZ_BAABAT010000007.1"/>
</dbReference>
<evidence type="ECO:0008006" key="4">
    <source>
        <dbReference type="Google" id="ProtNLM"/>
    </source>
</evidence>
<feature type="compositionally biased region" description="Low complexity" evidence="1">
    <location>
        <begin position="428"/>
        <end position="439"/>
    </location>
</feature>
<sequence>MTAQPLARADLGALGPQLGKGGQAVVYEAPGLRLPDATGQLVFKEYHPGKAPRPGDVLGLIALRDQLAPADRARLDTIAAWPLRAVLDGGALLGLVVQRIPDSFFHSARLPMSGRSVTLAREVQHLFVDRRHSRLGMPEPTWEQRLTICRDFAAALDFLHGPAVDVVFGDINARNELFRLDDEPAVLFVDCDSARRRGSVTGEPQLDAPDWKPPGHTPLNRSTDRYKLALFVLRCLIPPGEQTSTCTDPAAADGVLDADGRALLDAALLGPANERPAAEDWLRYLSRQLGAPIDAPRLADVALDRTLVPAGEAVVLAWAAVDAFTVEVTAPGAAPVSVDGRPGAGRVRLVPARSGPIAVVARNDQGTDERRSEPVAVYEVPDFSALPVPLPRVPVDRLHLPELPDLGSVLALYPPVPDPPPAALTGVTAPAEAPATDDPLPYPPVRLPGLDLYDTGPIDVVGLMLSGPGDPGVAP</sequence>